<protein>
    <recommendedName>
        <fullName evidence="8">PPE family protein</fullName>
    </recommendedName>
</protein>
<dbReference type="Pfam" id="PF18878">
    <property type="entry name" value="PPE-PPW"/>
    <property type="match status" value="1"/>
</dbReference>
<dbReference type="PANTHER" id="PTHR46766">
    <property type="entry name" value="GLUTAMINE-RICH PROTEIN 2"/>
    <property type="match status" value="1"/>
</dbReference>
<dbReference type="InterPro" id="IPR038332">
    <property type="entry name" value="PPE_sf"/>
</dbReference>
<comment type="similarity">
    <text evidence="1">Belongs to the mycobacterial PPE family.</text>
</comment>
<keyword evidence="7" id="KW-1185">Reference proteome</keyword>
<feature type="compositionally biased region" description="Basic residues" evidence="2">
    <location>
        <begin position="453"/>
        <end position="464"/>
    </location>
</feature>
<dbReference type="EMBL" id="BAABGF010000013">
    <property type="protein sequence ID" value="GAA4536160.1"/>
    <property type="molecule type" value="Genomic_DNA"/>
</dbReference>
<feature type="region of interest" description="Disordered" evidence="2">
    <location>
        <begin position="379"/>
        <end position="402"/>
    </location>
</feature>
<dbReference type="InterPro" id="IPR043641">
    <property type="entry name" value="PPE-PPW_C"/>
</dbReference>
<dbReference type="Proteomes" id="UP001501417">
    <property type="component" value="Unassembled WGS sequence"/>
</dbReference>
<evidence type="ECO:0000256" key="2">
    <source>
        <dbReference type="SAM" id="MobiDB-lite"/>
    </source>
</evidence>
<feature type="transmembrane region" description="Helical" evidence="3">
    <location>
        <begin position="308"/>
        <end position="328"/>
    </location>
</feature>
<evidence type="ECO:0008006" key="8">
    <source>
        <dbReference type="Google" id="ProtNLM"/>
    </source>
</evidence>
<dbReference type="Pfam" id="PF00823">
    <property type="entry name" value="PPE"/>
    <property type="match status" value="1"/>
</dbReference>
<evidence type="ECO:0000313" key="6">
    <source>
        <dbReference type="EMBL" id="GAA4536160.1"/>
    </source>
</evidence>
<evidence type="ECO:0000256" key="1">
    <source>
        <dbReference type="ARBA" id="ARBA00010652"/>
    </source>
</evidence>
<keyword evidence="3" id="KW-1133">Transmembrane helix</keyword>
<proteinExistence type="inferred from homology"/>
<dbReference type="RefSeq" id="WP_264047774.1">
    <property type="nucleotide sequence ID" value="NZ_BAABGF010000013.1"/>
</dbReference>
<dbReference type="InterPro" id="IPR000030">
    <property type="entry name" value="PPE_dom"/>
</dbReference>
<feature type="transmembrane region" description="Helical" evidence="3">
    <location>
        <begin position="276"/>
        <end position="296"/>
    </location>
</feature>
<feature type="region of interest" description="Disordered" evidence="2">
    <location>
        <begin position="441"/>
        <end position="464"/>
    </location>
</feature>
<comment type="caution">
    <text evidence="6">The sequence shown here is derived from an EMBL/GenBank/DDBJ whole genome shotgun (WGS) entry which is preliminary data.</text>
</comment>
<dbReference type="PANTHER" id="PTHR46766:SF1">
    <property type="entry name" value="GLUTAMINE-RICH PROTEIN 2"/>
    <property type="match status" value="1"/>
</dbReference>
<keyword evidence="3" id="KW-0472">Membrane</keyword>
<dbReference type="Gene3D" id="1.20.1260.20">
    <property type="entry name" value="PPE superfamily"/>
    <property type="match status" value="1"/>
</dbReference>
<name>A0ABP8RE24_9MYCO</name>
<evidence type="ECO:0000313" key="7">
    <source>
        <dbReference type="Proteomes" id="UP001501417"/>
    </source>
</evidence>
<evidence type="ECO:0000259" key="5">
    <source>
        <dbReference type="Pfam" id="PF18878"/>
    </source>
</evidence>
<gene>
    <name evidence="6" type="ORF">GCM10023161_10800</name>
</gene>
<dbReference type="SUPFAM" id="SSF140459">
    <property type="entry name" value="PE/PPE dimer-like"/>
    <property type="match status" value="1"/>
</dbReference>
<organism evidence="6 7">
    <name type="scientific">Mycobacterium paraffinicum</name>
    <dbReference type="NCBI Taxonomy" id="53378"/>
    <lineage>
        <taxon>Bacteria</taxon>
        <taxon>Bacillati</taxon>
        <taxon>Actinomycetota</taxon>
        <taxon>Actinomycetes</taxon>
        <taxon>Mycobacteriales</taxon>
        <taxon>Mycobacteriaceae</taxon>
        <taxon>Mycobacterium</taxon>
    </lineage>
</organism>
<evidence type="ECO:0000259" key="4">
    <source>
        <dbReference type="Pfam" id="PF00823"/>
    </source>
</evidence>
<feature type="domain" description="PPE-PPW subfamily C-terminal" evidence="5">
    <location>
        <begin position="493"/>
        <end position="533"/>
    </location>
</feature>
<feature type="compositionally biased region" description="Pro residues" evidence="2">
    <location>
        <begin position="386"/>
        <end position="395"/>
    </location>
</feature>
<reference evidence="7" key="1">
    <citation type="journal article" date="2019" name="Int. J. Syst. Evol. Microbiol.">
        <title>The Global Catalogue of Microorganisms (GCM) 10K type strain sequencing project: providing services to taxonomists for standard genome sequencing and annotation.</title>
        <authorList>
            <consortium name="The Broad Institute Genomics Platform"/>
            <consortium name="The Broad Institute Genome Sequencing Center for Infectious Disease"/>
            <person name="Wu L."/>
            <person name="Ma J."/>
        </authorList>
    </citation>
    <scope>NUCLEOTIDE SEQUENCE [LARGE SCALE GENOMIC DNA]</scope>
    <source>
        <strain evidence="7">JCM 17782</strain>
    </source>
</reference>
<feature type="domain" description="PPE" evidence="4">
    <location>
        <begin position="6"/>
        <end position="167"/>
    </location>
</feature>
<keyword evidence="3" id="KW-0812">Transmembrane</keyword>
<sequence length="538" mass="54319">MTAPIWMALPPEVHSMLLSSGPGPGPLLASASAWHSLSAEYAAVAGELTSLLGDVEAGAWEGPSAGHYVAAHAPHLAWLMQSSAASAGMAARQELAATAFTTALAAMPTLGELAANHATHAVLVATNFFGINAIPIALNEADYSRMWVQAATTMSTYQAVSTAAVAGAPPSTGVPQIMKADMGAGSTDSGSGMSGGSGMGGGNPYIMGTSLPQNLQEWLQALFPFNPFSPQGWSMHPSLSMFLSRVETLIPMYAHNPAQLFETIVMLALQFVIHRTLVFINLLLFNPAGLLSFFLSNPLYTLGLVTPMLAIPAGAAGGLAGLAGLAGLPAAAPVPAAVPIPLPATAIPLTHTPPPPALAAAPTASAAPFHVSAVSAAAPAPAATPGTPPAPPPTLAGPESAMPTQNFVSPYLVGVLGAGSESDVAGQSRKATAATAAAAATAAGPAAQQQQTRGHRRAAPRRTHRGYRYEFLDLEREFSASSDALSTSAMAPAEGAGPLGFAGFASRRAAGLTRLAGDGFGGEATVPMLPSGWEADPA</sequence>
<evidence type="ECO:0000256" key="3">
    <source>
        <dbReference type="SAM" id="Phobius"/>
    </source>
</evidence>
<accession>A0ABP8RE24</accession>
<feature type="compositionally biased region" description="Low complexity" evidence="2">
    <location>
        <begin position="441"/>
        <end position="452"/>
    </location>
</feature>